<dbReference type="Proteomes" id="UP000564629">
    <property type="component" value="Unassembled WGS sequence"/>
</dbReference>
<protein>
    <submittedName>
        <fullName evidence="1">Uncharacterized protein</fullName>
    </submittedName>
</protein>
<name>A0A7W8W8F8_9CELL</name>
<proteinExistence type="predicted"/>
<dbReference type="EMBL" id="JACHDN010000001">
    <property type="protein sequence ID" value="MBB5471362.1"/>
    <property type="molecule type" value="Genomic_DNA"/>
</dbReference>
<sequence length="32" mass="3548">MTLWQSFLLVVQVVLVLAHLPVLVTSRALETA</sequence>
<reference evidence="1 2" key="1">
    <citation type="submission" date="2020-08" db="EMBL/GenBank/DDBJ databases">
        <title>Sequencing the genomes of 1000 actinobacteria strains.</title>
        <authorList>
            <person name="Klenk H.-P."/>
        </authorList>
    </citation>
    <scope>NUCLEOTIDE SEQUENCE [LARGE SCALE GENOMIC DNA]</scope>
    <source>
        <strain evidence="1 2">DSM 9581</strain>
    </source>
</reference>
<accession>A0A7W8W8F8</accession>
<evidence type="ECO:0000313" key="2">
    <source>
        <dbReference type="Proteomes" id="UP000564629"/>
    </source>
</evidence>
<evidence type="ECO:0000313" key="1">
    <source>
        <dbReference type="EMBL" id="MBB5471362.1"/>
    </source>
</evidence>
<gene>
    <name evidence="1" type="ORF">HNR08_000098</name>
</gene>
<organism evidence="1 2">
    <name type="scientific">Cellulomonas hominis</name>
    <dbReference type="NCBI Taxonomy" id="156981"/>
    <lineage>
        <taxon>Bacteria</taxon>
        <taxon>Bacillati</taxon>
        <taxon>Actinomycetota</taxon>
        <taxon>Actinomycetes</taxon>
        <taxon>Micrococcales</taxon>
        <taxon>Cellulomonadaceae</taxon>
        <taxon>Cellulomonas</taxon>
    </lineage>
</organism>
<dbReference type="AlphaFoldDB" id="A0A7W8W8F8"/>
<comment type="caution">
    <text evidence="1">The sequence shown here is derived from an EMBL/GenBank/DDBJ whole genome shotgun (WGS) entry which is preliminary data.</text>
</comment>